<keyword evidence="4 9" id="KW-0812">Transmembrane</keyword>
<dbReference type="PANTHER" id="PTHR11434:SF21">
    <property type="entry name" value="NADH DEHYDROGENASE SUBUNIT 4L-RELATED"/>
    <property type="match status" value="1"/>
</dbReference>
<dbReference type="HAMAP" id="MF_01456">
    <property type="entry name" value="NDH1_NuoK"/>
    <property type="match status" value="1"/>
</dbReference>
<evidence type="ECO:0000256" key="5">
    <source>
        <dbReference type="ARBA" id="ARBA00022967"/>
    </source>
</evidence>
<evidence type="ECO:0000256" key="7">
    <source>
        <dbReference type="ARBA" id="ARBA00023027"/>
    </source>
</evidence>
<comment type="subcellular location">
    <subcellularLocation>
        <location evidence="9">Cell membrane</location>
        <topology evidence="9">Multi-pass membrane protein</topology>
    </subcellularLocation>
    <subcellularLocation>
        <location evidence="1">Membrane</location>
        <topology evidence="1">Multi-pass membrane protein</topology>
    </subcellularLocation>
</comment>
<dbReference type="Pfam" id="PF00420">
    <property type="entry name" value="Oxidored_q2"/>
    <property type="match status" value="1"/>
</dbReference>
<dbReference type="Proteomes" id="UP000625551">
    <property type="component" value="Unassembled WGS sequence"/>
</dbReference>
<evidence type="ECO:0000256" key="2">
    <source>
        <dbReference type="ARBA" id="ARBA00010519"/>
    </source>
</evidence>
<feature type="transmembrane region" description="Helical" evidence="9">
    <location>
        <begin position="70"/>
        <end position="93"/>
    </location>
</feature>
<dbReference type="RefSeq" id="WP_191182755.1">
    <property type="nucleotide sequence ID" value="NZ_JACXAJ010000002.1"/>
</dbReference>
<dbReference type="GO" id="GO:0016491">
    <property type="term" value="F:oxidoreductase activity"/>
    <property type="evidence" value="ECO:0007669"/>
    <property type="project" value="UniProtKB-KW"/>
</dbReference>
<comment type="similarity">
    <text evidence="2 9">Belongs to the complex I subunit 4L family.</text>
</comment>
<dbReference type="NCBIfam" id="NF004323">
    <property type="entry name" value="PRK05715.1-5"/>
    <property type="match status" value="1"/>
</dbReference>
<dbReference type="EMBL" id="JACXAJ010000002">
    <property type="protein sequence ID" value="MBD1396589.1"/>
    <property type="molecule type" value="Genomic_DNA"/>
</dbReference>
<dbReference type="EC" id="7.1.1.-" evidence="9"/>
<name>A0ABR7XE74_9BACT</name>
<proteinExistence type="inferred from homology"/>
<comment type="function">
    <text evidence="9">NDH-1 shuttles electrons from NADH, via FMN and iron-sulfur (Fe-S) centers, to quinones in the respiratory chain. The immediate electron acceptor for the enzyme in this species is believed to be a menaquinone. Couples the redox reaction to proton translocation (for every two electrons transferred, four hydrogen ions are translocated across the cytoplasmic membrane), and thus conserves the redox energy in a proton gradient.</text>
</comment>
<keyword evidence="8 9" id="KW-0472">Membrane</keyword>
<comment type="catalytic activity">
    <reaction evidence="9">
        <text>a quinone + NADH + 5 H(+)(in) = a quinol + NAD(+) + 4 H(+)(out)</text>
        <dbReference type="Rhea" id="RHEA:57888"/>
        <dbReference type="ChEBI" id="CHEBI:15378"/>
        <dbReference type="ChEBI" id="CHEBI:24646"/>
        <dbReference type="ChEBI" id="CHEBI:57540"/>
        <dbReference type="ChEBI" id="CHEBI:57945"/>
        <dbReference type="ChEBI" id="CHEBI:132124"/>
    </reaction>
</comment>
<comment type="subunit">
    <text evidence="9">NDH-1 is composed of 14 different subunits. Subunits NuoA, H, J, K, L, M, N constitute the membrane sector of the complex.</text>
</comment>
<evidence type="ECO:0000313" key="10">
    <source>
        <dbReference type="EMBL" id="MBD1396589.1"/>
    </source>
</evidence>
<feature type="transmembrane region" description="Helical" evidence="9">
    <location>
        <begin position="39"/>
        <end position="58"/>
    </location>
</feature>
<evidence type="ECO:0000256" key="1">
    <source>
        <dbReference type="ARBA" id="ARBA00004141"/>
    </source>
</evidence>
<keyword evidence="5 9" id="KW-1278">Translocase</keyword>
<evidence type="ECO:0000256" key="3">
    <source>
        <dbReference type="ARBA" id="ARBA00022448"/>
    </source>
</evidence>
<keyword evidence="9" id="KW-0874">Quinone</keyword>
<dbReference type="InterPro" id="IPR039428">
    <property type="entry name" value="NUOK/Mnh_C1-like"/>
</dbReference>
<dbReference type="PANTHER" id="PTHR11434">
    <property type="entry name" value="NADH-UBIQUINONE OXIDOREDUCTASE SUBUNIT ND4L"/>
    <property type="match status" value="1"/>
</dbReference>
<keyword evidence="6 9" id="KW-1133">Transmembrane helix</keyword>
<keyword evidence="3 9" id="KW-0813">Transport</keyword>
<evidence type="ECO:0000256" key="4">
    <source>
        <dbReference type="ARBA" id="ARBA00022692"/>
    </source>
</evidence>
<evidence type="ECO:0000256" key="6">
    <source>
        <dbReference type="ARBA" id="ARBA00022989"/>
    </source>
</evidence>
<keyword evidence="10" id="KW-0560">Oxidoreductase</keyword>
<dbReference type="Gene3D" id="1.10.287.3510">
    <property type="match status" value="1"/>
</dbReference>
<dbReference type="InterPro" id="IPR001133">
    <property type="entry name" value="NADH_UbQ_OxRdtase_chain4L/K"/>
</dbReference>
<sequence>MNQMPEVIRTIPLEFYLYFSTALFAIGVIGVLTRRNAIVIFMCVELMLNAVNVLMVALSSYRSDPNGQIFVFFIMAVAAAEVTVGLAIIVMIYRNIRSTNVQLLNYLKW</sequence>
<keyword evidence="11" id="KW-1185">Reference proteome</keyword>
<keyword evidence="7 9" id="KW-0520">NAD</keyword>
<keyword evidence="9" id="KW-1003">Cell membrane</keyword>
<gene>
    <name evidence="9 10" type="primary">nuoK</name>
    <name evidence="10" type="ORF">H9Q13_05375</name>
</gene>
<organism evidence="10 11">
    <name type="scientific">Pontibacter aquaedesilientis</name>
    <dbReference type="NCBI Taxonomy" id="2766980"/>
    <lineage>
        <taxon>Bacteria</taxon>
        <taxon>Pseudomonadati</taxon>
        <taxon>Bacteroidota</taxon>
        <taxon>Cytophagia</taxon>
        <taxon>Cytophagales</taxon>
        <taxon>Hymenobacteraceae</taxon>
        <taxon>Pontibacter</taxon>
    </lineage>
</organism>
<feature type="transmembrane region" description="Helical" evidence="9">
    <location>
        <begin position="15"/>
        <end position="32"/>
    </location>
</feature>
<dbReference type="NCBIfam" id="NF004320">
    <property type="entry name" value="PRK05715.1-2"/>
    <property type="match status" value="1"/>
</dbReference>
<protein>
    <recommendedName>
        <fullName evidence="9">NADH-quinone oxidoreductase subunit K</fullName>
        <ecNumber evidence="9">7.1.1.-</ecNumber>
    </recommendedName>
    <alternativeName>
        <fullName evidence="9">NADH dehydrogenase I subunit K</fullName>
    </alternativeName>
    <alternativeName>
        <fullName evidence="9">NDH-1 subunit K</fullName>
    </alternativeName>
</protein>
<comment type="caution">
    <text evidence="10">The sequence shown here is derived from an EMBL/GenBank/DDBJ whole genome shotgun (WGS) entry which is preliminary data.</text>
</comment>
<reference evidence="10 11" key="1">
    <citation type="submission" date="2020-09" db="EMBL/GenBank/DDBJ databases">
        <title>Genome sequencing and assembly of Pontibacter sp.</title>
        <authorList>
            <person name="Chhetri G."/>
        </authorList>
    </citation>
    <scope>NUCLEOTIDE SEQUENCE [LARGE SCALE GENOMIC DNA]</scope>
    <source>
        <strain evidence="10 11">JH31</strain>
    </source>
</reference>
<accession>A0ABR7XE74</accession>
<evidence type="ECO:0000256" key="8">
    <source>
        <dbReference type="ARBA" id="ARBA00023136"/>
    </source>
</evidence>
<dbReference type="NCBIfam" id="NF004321">
    <property type="entry name" value="PRK05715.1-3"/>
    <property type="match status" value="1"/>
</dbReference>
<evidence type="ECO:0000313" key="11">
    <source>
        <dbReference type="Proteomes" id="UP000625551"/>
    </source>
</evidence>
<evidence type="ECO:0000256" key="9">
    <source>
        <dbReference type="HAMAP-Rule" id="MF_01456"/>
    </source>
</evidence>